<dbReference type="RefSeq" id="WP_193781711.1">
    <property type="nucleotide sequence ID" value="NZ_JADDOJ010000081.1"/>
</dbReference>
<keyword evidence="3" id="KW-1185">Reference proteome</keyword>
<dbReference type="Proteomes" id="UP000715965">
    <property type="component" value="Unassembled WGS sequence"/>
</dbReference>
<evidence type="ECO:0000313" key="3">
    <source>
        <dbReference type="Proteomes" id="UP000715965"/>
    </source>
</evidence>
<feature type="transmembrane region" description="Helical" evidence="1">
    <location>
        <begin position="27"/>
        <end position="45"/>
    </location>
</feature>
<keyword evidence="1" id="KW-0812">Transmembrane</keyword>
<comment type="caution">
    <text evidence="2">The sequence shown here is derived from an EMBL/GenBank/DDBJ whole genome shotgun (WGS) entry which is preliminary data.</text>
</comment>
<dbReference type="PANTHER" id="PTHR34980:SF2">
    <property type="entry name" value="INNER MEMBRANE PROTEIN YHAH-RELATED"/>
    <property type="match status" value="1"/>
</dbReference>
<dbReference type="InterPro" id="IPR008523">
    <property type="entry name" value="DUF805"/>
</dbReference>
<gene>
    <name evidence="2" type="ORF">IM725_16390</name>
</gene>
<dbReference type="EMBL" id="JADDOJ010000081">
    <property type="protein sequence ID" value="MBE7942155.1"/>
    <property type="molecule type" value="Genomic_DNA"/>
</dbReference>
<accession>A0ABR9SIR0</accession>
<keyword evidence="1" id="KW-0472">Membrane</keyword>
<dbReference type="PANTHER" id="PTHR34980">
    <property type="entry name" value="INNER MEMBRANE PROTEIN-RELATED-RELATED"/>
    <property type="match status" value="1"/>
</dbReference>
<protein>
    <submittedName>
        <fullName evidence="2">DUF805 domain-containing protein</fullName>
    </submittedName>
</protein>
<keyword evidence="1" id="KW-1133">Transmembrane helix</keyword>
<name>A0ABR9SIR0_9BURK</name>
<organism evidence="2 3">
    <name type="scientific">Ramlibacter aquaticus</name>
    <dbReference type="NCBI Taxonomy" id="2780094"/>
    <lineage>
        <taxon>Bacteria</taxon>
        <taxon>Pseudomonadati</taxon>
        <taxon>Pseudomonadota</taxon>
        <taxon>Betaproteobacteria</taxon>
        <taxon>Burkholderiales</taxon>
        <taxon>Comamonadaceae</taxon>
        <taxon>Ramlibacter</taxon>
    </lineage>
</organism>
<evidence type="ECO:0000256" key="1">
    <source>
        <dbReference type="SAM" id="Phobius"/>
    </source>
</evidence>
<proteinExistence type="predicted"/>
<sequence length="123" mass="13793">MDFFTSVKTCLLDKYTSFEGRASRPEFWWFMLFCVLVQAVGQGIFRHWLMSILSLALLVPSFAVGARRLHDTGRSGWFQLVGLIPLIGWAIEIYWMALPGSPDANAWGAPVADVQPVQAPGQY</sequence>
<reference evidence="2 3" key="1">
    <citation type="submission" date="2020-10" db="EMBL/GenBank/DDBJ databases">
        <title>Draft genome of Ramlibacter aquaticus LMG 30558.</title>
        <authorList>
            <person name="Props R."/>
        </authorList>
    </citation>
    <scope>NUCLEOTIDE SEQUENCE [LARGE SCALE GENOMIC DNA]</scope>
    <source>
        <strain evidence="2 3">LMG 30558</strain>
    </source>
</reference>
<evidence type="ECO:0000313" key="2">
    <source>
        <dbReference type="EMBL" id="MBE7942155.1"/>
    </source>
</evidence>
<feature type="transmembrane region" description="Helical" evidence="1">
    <location>
        <begin position="76"/>
        <end position="97"/>
    </location>
</feature>
<dbReference type="Pfam" id="PF05656">
    <property type="entry name" value="DUF805"/>
    <property type="match status" value="1"/>
</dbReference>